<sequence length="880" mass="95340">MIAALIPTLLLGLLTYRSINAGLQQQQHTELVEVSRSYAQAVAGRLGFAHAALAALAQDDSAVPSPTSSRYPMFQSIDRIPLREPASERDVSTRVKPDAAPHSALRLALLAVQPSRGTGQAAIVSLIAVSPSPSTALKAPLRTEYLWGDGDEISAAYSLCVYASGNAPLFCNVPTAPAQHLRDASAARTGSFELFLKPAFHVAPWTIVASRRFPASGGAFADFFMVYLTVAVSSVLLILLLSLVQIRRVLGPLERLTAGARRIATGDFSPVAVSTDDEFGKLAVAVNDMSNQIGRQLTTLQTLAAIDQNMLTRLDLQSVIRMVDARIRLLLPHAALHVARQVADRQGAGILYSRSSDETVTSEDTVDVDPCHQDLAQIAISATGLCNPPLTRLTDGNSSWTTALMWQGASRGILSLTWPGPSVLNADTVDELTKLANRIAVAIQLEEREQHLRYQALYDSLTGLLNRSGLEEKILSLMAGRSAGVVLFIDIDRFKQINDNFGHKTGDLVLKEVGQRLRVAVGAGVAGRLAGDEFVLIVDDSDATSVAAFALQVMQSLTRPCEVGTQQFQLTCSIGIALHPSTIDDGLTLLERADVAMYRAKQSGRNAYRIYNAAMTTENHQRQALESDLRQALKEGQFFLHYQPKVNLVTGAIEGAEALVRWLHPVRGLVSPLQFIGLAEEIGLIVPLGAWIMRTACLQNAAWRRAGLKPVRIAVNVAARQFAEPGFVESVAAILHETGLPADGLEIELTEGTMMSEGEQMIDQLTKLRNLGILLAIDDFGTGYSSLAYLKRYPVSVLKIDQSFVRDLAANRDDQLIVTAIIGIAHNLQLQVVAEGVETLAQLDYLKAQGCDVYQGYYCSKPVMPAAFMAMLEDQKHRSV</sequence>
<comment type="caution">
    <text evidence="4">The sequence shown here is derived from an EMBL/GenBank/DDBJ whole genome shotgun (WGS) entry which is preliminary data.</text>
</comment>
<dbReference type="Gene3D" id="3.20.20.450">
    <property type="entry name" value="EAL domain"/>
    <property type="match status" value="1"/>
</dbReference>
<dbReference type="EMBL" id="BAAAZE010000008">
    <property type="protein sequence ID" value="GAA4025611.1"/>
    <property type="molecule type" value="Genomic_DNA"/>
</dbReference>
<dbReference type="PROSITE" id="PS50887">
    <property type="entry name" value="GGDEF"/>
    <property type="match status" value="1"/>
</dbReference>
<organism evidence="4 5">
    <name type="scientific">Actimicrobium antarcticum</name>
    <dbReference type="NCBI Taxonomy" id="1051899"/>
    <lineage>
        <taxon>Bacteria</taxon>
        <taxon>Pseudomonadati</taxon>
        <taxon>Pseudomonadota</taxon>
        <taxon>Betaproteobacteria</taxon>
        <taxon>Burkholderiales</taxon>
        <taxon>Oxalobacteraceae</taxon>
        <taxon>Actimicrobium</taxon>
    </lineage>
</organism>
<dbReference type="Gene3D" id="6.10.340.10">
    <property type="match status" value="1"/>
</dbReference>
<dbReference type="CDD" id="cd01949">
    <property type="entry name" value="GGDEF"/>
    <property type="match status" value="1"/>
</dbReference>
<name>A0ABP7TFJ8_9BURK</name>
<dbReference type="PROSITE" id="PS50883">
    <property type="entry name" value="EAL"/>
    <property type="match status" value="1"/>
</dbReference>
<dbReference type="SMART" id="SM00267">
    <property type="entry name" value="GGDEF"/>
    <property type="match status" value="1"/>
</dbReference>
<dbReference type="Pfam" id="PF00672">
    <property type="entry name" value="HAMP"/>
    <property type="match status" value="1"/>
</dbReference>
<dbReference type="CDD" id="cd01948">
    <property type="entry name" value="EAL"/>
    <property type="match status" value="1"/>
</dbReference>
<feature type="domain" description="EAL" evidence="1">
    <location>
        <begin position="622"/>
        <end position="876"/>
    </location>
</feature>
<dbReference type="SMART" id="SM00052">
    <property type="entry name" value="EAL"/>
    <property type="match status" value="1"/>
</dbReference>
<dbReference type="SMART" id="SM00304">
    <property type="entry name" value="HAMP"/>
    <property type="match status" value="1"/>
</dbReference>
<dbReference type="InterPro" id="IPR001633">
    <property type="entry name" value="EAL_dom"/>
</dbReference>
<protein>
    <recommendedName>
        <fullName evidence="6">Diguanylate cyclase (GGDEF) domain-containing protein</fullName>
    </recommendedName>
</protein>
<dbReference type="SUPFAM" id="SSF55781">
    <property type="entry name" value="GAF domain-like"/>
    <property type="match status" value="1"/>
</dbReference>
<dbReference type="Proteomes" id="UP001501353">
    <property type="component" value="Unassembled WGS sequence"/>
</dbReference>
<dbReference type="InterPro" id="IPR029787">
    <property type="entry name" value="Nucleotide_cyclase"/>
</dbReference>
<keyword evidence="5" id="KW-1185">Reference proteome</keyword>
<dbReference type="Pfam" id="PF00990">
    <property type="entry name" value="GGDEF"/>
    <property type="match status" value="1"/>
</dbReference>
<dbReference type="InterPro" id="IPR043128">
    <property type="entry name" value="Rev_trsase/Diguanyl_cyclase"/>
</dbReference>
<dbReference type="Pfam" id="PF00563">
    <property type="entry name" value="EAL"/>
    <property type="match status" value="1"/>
</dbReference>
<evidence type="ECO:0008006" key="6">
    <source>
        <dbReference type="Google" id="ProtNLM"/>
    </source>
</evidence>
<evidence type="ECO:0000313" key="4">
    <source>
        <dbReference type="EMBL" id="GAA4025611.1"/>
    </source>
</evidence>
<dbReference type="PANTHER" id="PTHR44757">
    <property type="entry name" value="DIGUANYLATE CYCLASE DGCP"/>
    <property type="match status" value="1"/>
</dbReference>
<accession>A0ABP7TFJ8</accession>
<evidence type="ECO:0000259" key="2">
    <source>
        <dbReference type="PROSITE" id="PS50885"/>
    </source>
</evidence>
<evidence type="ECO:0000259" key="1">
    <source>
        <dbReference type="PROSITE" id="PS50883"/>
    </source>
</evidence>
<dbReference type="InterPro" id="IPR035919">
    <property type="entry name" value="EAL_sf"/>
</dbReference>
<proteinExistence type="predicted"/>
<evidence type="ECO:0000313" key="5">
    <source>
        <dbReference type="Proteomes" id="UP001501353"/>
    </source>
</evidence>
<evidence type="ECO:0000259" key="3">
    <source>
        <dbReference type="PROSITE" id="PS50887"/>
    </source>
</evidence>
<dbReference type="InterPro" id="IPR000160">
    <property type="entry name" value="GGDEF_dom"/>
</dbReference>
<dbReference type="Gene3D" id="3.30.70.270">
    <property type="match status" value="1"/>
</dbReference>
<dbReference type="SUPFAM" id="SSF141868">
    <property type="entry name" value="EAL domain-like"/>
    <property type="match status" value="1"/>
</dbReference>
<dbReference type="NCBIfam" id="TIGR00254">
    <property type="entry name" value="GGDEF"/>
    <property type="match status" value="1"/>
</dbReference>
<gene>
    <name evidence="4" type="ORF">GCM10022212_24330</name>
</gene>
<dbReference type="SUPFAM" id="SSF158472">
    <property type="entry name" value="HAMP domain-like"/>
    <property type="match status" value="1"/>
</dbReference>
<dbReference type="PANTHER" id="PTHR44757:SF2">
    <property type="entry name" value="BIOFILM ARCHITECTURE MAINTENANCE PROTEIN MBAA"/>
    <property type="match status" value="1"/>
</dbReference>
<reference evidence="5" key="1">
    <citation type="journal article" date="2019" name="Int. J. Syst. Evol. Microbiol.">
        <title>The Global Catalogue of Microorganisms (GCM) 10K type strain sequencing project: providing services to taxonomists for standard genome sequencing and annotation.</title>
        <authorList>
            <consortium name="The Broad Institute Genomics Platform"/>
            <consortium name="The Broad Institute Genome Sequencing Center for Infectious Disease"/>
            <person name="Wu L."/>
            <person name="Ma J."/>
        </authorList>
    </citation>
    <scope>NUCLEOTIDE SEQUENCE [LARGE SCALE GENOMIC DNA]</scope>
    <source>
        <strain evidence="5">JCM 16673</strain>
    </source>
</reference>
<dbReference type="SUPFAM" id="SSF55073">
    <property type="entry name" value="Nucleotide cyclase"/>
    <property type="match status" value="1"/>
</dbReference>
<dbReference type="CDD" id="cd06225">
    <property type="entry name" value="HAMP"/>
    <property type="match status" value="1"/>
</dbReference>
<feature type="domain" description="HAMP" evidence="2">
    <location>
        <begin position="247"/>
        <end position="298"/>
    </location>
</feature>
<dbReference type="InterPro" id="IPR052155">
    <property type="entry name" value="Biofilm_reg_signaling"/>
</dbReference>
<dbReference type="InterPro" id="IPR003660">
    <property type="entry name" value="HAMP_dom"/>
</dbReference>
<feature type="domain" description="GGDEF" evidence="3">
    <location>
        <begin position="482"/>
        <end position="613"/>
    </location>
</feature>
<dbReference type="PROSITE" id="PS50885">
    <property type="entry name" value="HAMP"/>
    <property type="match status" value="1"/>
</dbReference>